<reference evidence="8" key="1">
    <citation type="journal article" date="2018" name="Int. J. Syst. Evol. Microbiol.">
        <title>Neptunicella marina gen. nov., sp. nov., isolated from surface seawater.</title>
        <authorList>
            <person name="Liu X."/>
            <person name="Lai Q."/>
            <person name="Du Y."/>
            <person name="Zhang X."/>
            <person name="Liu Z."/>
            <person name="Sun F."/>
            <person name="Shao Z."/>
        </authorList>
    </citation>
    <scope>NUCLEOTIDE SEQUENCE</scope>
    <source>
        <strain evidence="8">S27-2</strain>
    </source>
</reference>
<keyword evidence="6 7" id="KW-0472">Membrane</keyword>
<feature type="transmembrane region" description="Helical" evidence="7">
    <location>
        <begin position="121"/>
        <end position="141"/>
    </location>
</feature>
<feature type="transmembrane region" description="Helical" evidence="7">
    <location>
        <begin position="218"/>
        <end position="242"/>
    </location>
</feature>
<dbReference type="Proteomes" id="UP000601768">
    <property type="component" value="Unassembled WGS sequence"/>
</dbReference>
<reference evidence="8" key="2">
    <citation type="submission" date="2020-08" db="EMBL/GenBank/DDBJ databases">
        <authorList>
            <person name="Lai Q."/>
        </authorList>
    </citation>
    <scope>NUCLEOTIDE SEQUENCE</scope>
    <source>
        <strain evidence="8">S27-2</strain>
    </source>
</reference>
<keyword evidence="4 7" id="KW-0812">Transmembrane</keyword>
<dbReference type="EMBL" id="JACNEP010000017">
    <property type="protein sequence ID" value="MBC3767386.1"/>
    <property type="molecule type" value="Genomic_DNA"/>
</dbReference>
<feature type="transmembrane region" description="Helical" evidence="7">
    <location>
        <begin position="83"/>
        <end position="100"/>
    </location>
</feature>
<keyword evidence="5 7" id="KW-1133">Transmembrane helix</keyword>
<feature type="transmembrane region" description="Helical" evidence="7">
    <location>
        <begin position="298"/>
        <end position="321"/>
    </location>
</feature>
<evidence type="ECO:0000313" key="9">
    <source>
        <dbReference type="Proteomes" id="UP000601768"/>
    </source>
</evidence>
<proteinExistence type="inferred from homology"/>
<organism evidence="8 9">
    <name type="scientific">Neptunicella marina</name>
    <dbReference type="NCBI Taxonomy" id="2125989"/>
    <lineage>
        <taxon>Bacteria</taxon>
        <taxon>Pseudomonadati</taxon>
        <taxon>Pseudomonadota</taxon>
        <taxon>Gammaproteobacteria</taxon>
        <taxon>Alteromonadales</taxon>
        <taxon>Alteromonadaceae</taxon>
        <taxon>Neptunicella</taxon>
    </lineage>
</organism>
<accession>A0A8J6IVC8</accession>
<feature type="transmembrane region" description="Helical" evidence="7">
    <location>
        <begin position="191"/>
        <end position="212"/>
    </location>
</feature>
<sequence length="331" mass="36749">MLEQYLPDIFLILMGLAVLIYAILDGYDLGVGIMLPMNNKTQRDQMIASIGPFWDANETWLVLAIGILLIAFPQAYSLVLHELYIPVSIMLSALILRGVAFDFRAKAVTHHQLLWDRLFKLGSLIAALTQGYALGMYVMGFKSDWQAYTFALLSAAGVAAAYAYIGGAWLVLKTEGSVQKYAAKWARRAGWLAAIGIAGICIINPLISPAVAERWLSMPAALLLLPVPVMCVLIVAVVDRYLRLVPHQNDFGCWIPFGAVTSLFVLCILGLAYSYFPYVVPNQLTAEQAASAPEALRFIFYGVIFVLPVIVAYTLFSYWIFRGKSTELRYW</sequence>
<dbReference type="GO" id="GO:0019646">
    <property type="term" value="P:aerobic electron transport chain"/>
    <property type="evidence" value="ECO:0007669"/>
    <property type="project" value="TreeGrafter"/>
</dbReference>
<evidence type="ECO:0000256" key="7">
    <source>
        <dbReference type="SAM" id="Phobius"/>
    </source>
</evidence>
<dbReference type="RefSeq" id="WP_186507906.1">
    <property type="nucleotide sequence ID" value="NZ_JACNEP010000017.1"/>
</dbReference>
<dbReference type="AlphaFoldDB" id="A0A8J6IVC8"/>
<evidence type="ECO:0000256" key="1">
    <source>
        <dbReference type="ARBA" id="ARBA00004651"/>
    </source>
</evidence>
<dbReference type="GO" id="GO:0009055">
    <property type="term" value="F:electron transfer activity"/>
    <property type="evidence" value="ECO:0007669"/>
    <property type="project" value="TreeGrafter"/>
</dbReference>
<feature type="transmembrane region" description="Helical" evidence="7">
    <location>
        <begin position="254"/>
        <end position="278"/>
    </location>
</feature>
<dbReference type="Pfam" id="PF02322">
    <property type="entry name" value="Cyt_bd_oxida_II"/>
    <property type="match status" value="1"/>
</dbReference>
<comment type="caution">
    <text evidence="8">The sequence shown here is derived from an EMBL/GenBank/DDBJ whole genome shotgun (WGS) entry which is preliminary data.</text>
</comment>
<dbReference type="GO" id="GO:0016682">
    <property type="term" value="F:oxidoreductase activity, acting on diphenols and related substances as donors, oxygen as acceptor"/>
    <property type="evidence" value="ECO:0007669"/>
    <property type="project" value="TreeGrafter"/>
</dbReference>
<dbReference type="InterPro" id="IPR003317">
    <property type="entry name" value="Cyt-d_oxidase_su2"/>
</dbReference>
<protein>
    <submittedName>
        <fullName evidence="8">Cytochrome d ubiquinol oxidase subunit II</fullName>
    </submittedName>
</protein>
<name>A0A8J6IVC8_9ALTE</name>
<evidence type="ECO:0000256" key="5">
    <source>
        <dbReference type="ARBA" id="ARBA00022989"/>
    </source>
</evidence>
<feature type="transmembrane region" description="Helical" evidence="7">
    <location>
        <begin position="58"/>
        <end position="77"/>
    </location>
</feature>
<feature type="transmembrane region" description="Helical" evidence="7">
    <location>
        <begin position="12"/>
        <end position="37"/>
    </location>
</feature>
<keyword evidence="9" id="KW-1185">Reference proteome</keyword>
<dbReference type="GO" id="GO:0005886">
    <property type="term" value="C:plasma membrane"/>
    <property type="evidence" value="ECO:0007669"/>
    <property type="project" value="UniProtKB-SubCell"/>
</dbReference>
<dbReference type="PANTHER" id="PTHR43141">
    <property type="entry name" value="CYTOCHROME BD2 SUBUNIT II"/>
    <property type="match status" value="1"/>
</dbReference>
<evidence type="ECO:0000256" key="6">
    <source>
        <dbReference type="ARBA" id="ARBA00023136"/>
    </source>
</evidence>
<evidence type="ECO:0000256" key="3">
    <source>
        <dbReference type="ARBA" id="ARBA00022475"/>
    </source>
</evidence>
<evidence type="ECO:0000256" key="4">
    <source>
        <dbReference type="ARBA" id="ARBA00022692"/>
    </source>
</evidence>
<gene>
    <name evidence="8" type="ORF">H8B19_16025</name>
</gene>
<keyword evidence="3" id="KW-1003">Cell membrane</keyword>
<evidence type="ECO:0000313" key="8">
    <source>
        <dbReference type="EMBL" id="MBC3767386.1"/>
    </source>
</evidence>
<feature type="transmembrane region" description="Helical" evidence="7">
    <location>
        <begin position="147"/>
        <end position="171"/>
    </location>
</feature>
<dbReference type="PANTHER" id="PTHR43141:SF2">
    <property type="entry name" value="BLR3729 PROTEIN"/>
    <property type="match status" value="1"/>
</dbReference>
<dbReference type="GO" id="GO:0070069">
    <property type="term" value="C:cytochrome complex"/>
    <property type="evidence" value="ECO:0007669"/>
    <property type="project" value="TreeGrafter"/>
</dbReference>
<evidence type="ECO:0000256" key="2">
    <source>
        <dbReference type="ARBA" id="ARBA00007543"/>
    </source>
</evidence>
<comment type="subcellular location">
    <subcellularLocation>
        <location evidence="1">Cell membrane</location>
        <topology evidence="1">Multi-pass membrane protein</topology>
    </subcellularLocation>
</comment>
<comment type="similarity">
    <text evidence="2">Belongs to the cytochrome ubiquinol oxidase subunit 2 family.</text>
</comment>